<dbReference type="InterPro" id="IPR005467">
    <property type="entry name" value="His_kinase_dom"/>
</dbReference>
<dbReference type="PROSITE" id="PS50109">
    <property type="entry name" value="HIS_KIN"/>
    <property type="match status" value="1"/>
</dbReference>
<accession>A0A2N3I1L1</accession>
<evidence type="ECO:0000256" key="1">
    <source>
        <dbReference type="ARBA" id="ARBA00000085"/>
    </source>
</evidence>
<keyword evidence="7" id="KW-0067">ATP-binding</keyword>
<dbReference type="Pfam" id="PF02518">
    <property type="entry name" value="HATPase_c"/>
    <property type="match status" value="1"/>
</dbReference>
<keyword evidence="8" id="KW-0902">Two-component regulatory system</keyword>
<dbReference type="InterPro" id="IPR000700">
    <property type="entry name" value="PAS-assoc_C"/>
</dbReference>
<organism evidence="14 15">
    <name type="scientific">Labilibaculum filiforme</name>
    <dbReference type="NCBI Taxonomy" id="1940526"/>
    <lineage>
        <taxon>Bacteria</taxon>
        <taxon>Pseudomonadati</taxon>
        <taxon>Bacteroidota</taxon>
        <taxon>Bacteroidia</taxon>
        <taxon>Marinilabiliales</taxon>
        <taxon>Marinifilaceae</taxon>
        <taxon>Labilibaculum</taxon>
    </lineage>
</organism>
<dbReference type="Gene3D" id="3.30.565.10">
    <property type="entry name" value="Histidine kinase-like ATPase, C-terminal domain"/>
    <property type="match status" value="1"/>
</dbReference>
<dbReference type="SMART" id="SM00388">
    <property type="entry name" value="HisKA"/>
    <property type="match status" value="1"/>
</dbReference>
<proteinExistence type="predicted"/>
<feature type="domain" description="Histidine kinase" evidence="11">
    <location>
        <begin position="335"/>
        <end position="556"/>
    </location>
</feature>
<dbReference type="Pfam" id="PF00072">
    <property type="entry name" value="Response_reg"/>
    <property type="match status" value="1"/>
</dbReference>
<dbReference type="SUPFAM" id="SSF55874">
    <property type="entry name" value="ATPase domain of HSP90 chaperone/DNA topoisomerase II/histidine kinase"/>
    <property type="match status" value="1"/>
</dbReference>
<evidence type="ECO:0000259" key="11">
    <source>
        <dbReference type="PROSITE" id="PS50109"/>
    </source>
</evidence>
<evidence type="ECO:0000256" key="6">
    <source>
        <dbReference type="ARBA" id="ARBA00022777"/>
    </source>
</evidence>
<dbReference type="GO" id="GO:0009927">
    <property type="term" value="F:histidine phosphotransfer kinase activity"/>
    <property type="evidence" value="ECO:0007669"/>
    <property type="project" value="TreeGrafter"/>
</dbReference>
<dbReference type="FunFam" id="3.30.565.10:FF:000006">
    <property type="entry name" value="Sensor histidine kinase WalK"/>
    <property type="match status" value="1"/>
</dbReference>
<dbReference type="SUPFAM" id="SSF52172">
    <property type="entry name" value="CheY-like"/>
    <property type="match status" value="1"/>
</dbReference>
<reference evidence="14 15" key="1">
    <citation type="journal article" date="2017" name="Front. Microbiol.">
        <title>Labilibaculum manganireducens gen. nov., sp. nov. and Labilibaculum filiforme sp. nov., Novel Bacteroidetes Isolated from Subsurface Sediments of the Baltic Sea.</title>
        <authorList>
            <person name="Vandieken V."/>
            <person name="Marshall I.P."/>
            <person name="Niemann H."/>
            <person name="Engelen B."/>
            <person name="Cypionka H."/>
        </authorList>
    </citation>
    <scope>NUCLEOTIDE SEQUENCE [LARGE SCALE GENOMIC DNA]</scope>
    <source>
        <strain evidence="14 15">59.16B</strain>
    </source>
</reference>
<evidence type="ECO:0000256" key="10">
    <source>
        <dbReference type="SAM" id="Coils"/>
    </source>
</evidence>
<dbReference type="PRINTS" id="PR00344">
    <property type="entry name" value="BCTRLSENSOR"/>
</dbReference>
<evidence type="ECO:0000256" key="3">
    <source>
        <dbReference type="ARBA" id="ARBA00022553"/>
    </source>
</evidence>
<dbReference type="EMBL" id="MVDD01000003">
    <property type="protein sequence ID" value="PKQ64191.1"/>
    <property type="molecule type" value="Genomic_DNA"/>
</dbReference>
<keyword evidence="6" id="KW-0418">Kinase</keyword>
<dbReference type="PANTHER" id="PTHR43047">
    <property type="entry name" value="TWO-COMPONENT HISTIDINE PROTEIN KINASE"/>
    <property type="match status" value="1"/>
</dbReference>
<feature type="coiled-coil region" evidence="10">
    <location>
        <begin position="126"/>
        <end position="156"/>
    </location>
</feature>
<dbReference type="GO" id="GO:0005524">
    <property type="term" value="F:ATP binding"/>
    <property type="evidence" value="ECO:0007669"/>
    <property type="project" value="UniProtKB-KW"/>
</dbReference>
<dbReference type="FunFam" id="1.10.287.130:FF:000002">
    <property type="entry name" value="Two-component osmosensing histidine kinase"/>
    <property type="match status" value="1"/>
</dbReference>
<dbReference type="InterPro" id="IPR004358">
    <property type="entry name" value="Sig_transdc_His_kin-like_C"/>
</dbReference>
<dbReference type="InterPro" id="IPR001789">
    <property type="entry name" value="Sig_transdc_resp-reg_receiver"/>
</dbReference>
<evidence type="ECO:0000256" key="7">
    <source>
        <dbReference type="ARBA" id="ARBA00022840"/>
    </source>
</evidence>
<evidence type="ECO:0000313" key="15">
    <source>
        <dbReference type="Proteomes" id="UP000233535"/>
    </source>
</evidence>
<keyword evidence="15" id="KW-1185">Reference proteome</keyword>
<keyword evidence="3 9" id="KW-0597">Phosphoprotein</keyword>
<dbReference type="InterPro" id="IPR011006">
    <property type="entry name" value="CheY-like_superfamily"/>
</dbReference>
<feature type="domain" description="Response regulatory" evidence="12">
    <location>
        <begin position="580"/>
        <end position="694"/>
    </location>
</feature>
<dbReference type="Proteomes" id="UP000233535">
    <property type="component" value="Unassembled WGS sequence"/>
</dbReference>
<dbReference type="InterPro" id="IPR035965">
    <property type="entry name" value="PAS-like_dom_sf"/>
</dbReference>
<comment type="catalytic activity">
    <reaction evidence="1">
        <text>ATP + protein L-histidine = ADP + protein N-phospho-L-histidine.</text>
        <dbReference type="EC" id="2.7.13.3"/>
    </reaction>
</comment>
<dbReference type="PROSITE" id="PS50113">
    <property type="entry name" value="PAC"/>
    <property type="match status" value="1"/>
</dbReference>
<dbReference type="CDD" id="cd16922">
    <property type="entry name" value="HATPase_EvgS-ArcB-TorS-like"/>
    <property type="match status" value="1"/>
</dbReference>
<dbReference type="InterPro" id="IPR036097">
    <property type="entry name" value="HisK_dim/P_sf"/>
</dbReference>
<feature type="coiled-coil region" evidence="10">
    <location>
        <begin position="294"/>
        <end position="321"/>
    </location>
</feature>
<evidence type="ECO:0000256" key="2">
    <source>
        <dbReference type="ARBA" id="ARBA00012438"/>
    </source>
</evidence>
<gene>
    <name evidence="14" type="ORF">BZG02_05030</name>
</gene>
<sequence length="702" mass="79870">MKNDLHHEIIKSLPYPYYVIEVHTLNVIESNDPNFTKNQNCCNLIFPNSPACEVKRQNKCSVLEVLKKKNSTQTKINNLTINGEPKSILLHASPIFNTNQEITHVIEYFIDITEQENLHLEVGNKTQDLEKAISDLSKLNSELNDTNNKYKALFENSPESLWEEDFTLLMQSISELKAKGITDFNSYFKEHPEVLVELTEQVSIIDVNQTTVNLHKAKSKEDLIGNLAKTFLPESHSVFKEELLAIIRGENSFEKEARVKTFEGEVIDVIIKLFYTKIGNKFTAYVSTTDITKLKKAKLALKQKNNEILKTNVELEKAKEKAVESDLLKSAFLANMSHEIRTPMNSIIGFSDLLGEPNLTLEKRQKYLKLVQSSSEHLLQIIDDIIDISKLESNQLKISKKSCPLNELLYEIKESQSMIKIVRAKSDILLQLNIPKDTDNLMINCDPTRFRQIVYNLVSNAYKYTNTGFVEIGYSVSNTNSMVHVYVKDTGFGIHPEMFQLIFERFRQIENKNLQEGTGIGLSISKGLVHLLGGEIWIESKVDEGSTFHFTIPISEQDNTESGIHKNRKPSKHLNLSQFLVYVAEDDISSYLLLEELLESTGVQLKHAVNGQELIQLINLQTPNLVLLDINMPVMTGFEAIKILRKTHPNLPVIAQTAYAMIEEKERCIALGCTDYISKPINASILLEKLRTHLSCYSNSQY</sequence>
<evidence type="ECO:0000259" key="12">
    <source>
        <dbReference type="PROSITE" id="PS50110"/>
    </source>
</evidence>
<dbReference type="CDD" id="cd00082">
    <property type="entry name" value="HisKA"/>
    <property type="match status" value="1"/>
</dbReference>
<dbReference type="GO" id="GO:0000155">
    <property type="term" value="F:phosphorelay sensor kinase activity"/>
    <property type="evidence" value="ECO:0007669"/>
    <property type="project" value="InterPro"/>
</dbReference>
<dbReference type="EC" id="2.7.13.3" evidence="2"/>
<name>A0A2N3I1L1_9BACT</name>
<dbReference type="AlphaFoldDB" id="A0A2N3I1L1"/>
<dbReference type="SUPFAM" id="SSF55785">
    <property type="entry name" value="PYP-like sensor domain (PAS domain)"/>
    <property type="match status" value="2"/>
</dbReference>
<keyword evidence="10" id="KW-0175">Coiled coil</keyword>
<dbReference type="Gene3D" id="3.40.50.2300">
    <property type="match status" value="1"/>
</dbReference>
<dbReference type="Gene3D" id="3.30.450.20">
    <property type="entry name" value="PAS domain"/>
    <property type="match status" value="2"/>
</dbReference>
<dbReference type="SMART" id="SM00387">
    <property type="entry name" value="HATPase_c"/>
    <property type="match status" value="1"/>
</dbReference>
<evidence type="ECO:0000256" key="8">
    <source>
        <dbReference type="ARBA" id="ARBA00023012"/>
    </source>
</evidence>
<dbReference type="PROSITE" id="PS50110">
    <property type="entry name" value="RESPONSE_REGULATORY"/>
    <property type="match status" value="1"/>
</dbReference>
<dbReference type="SMART" id="SM00448">
    <property type="entry name" value="REC"/>
    <property type="match status" value="1"/>
</dbReference>
<feature type="modified residue" description="4-aspartylphosphate" evidence="9">
    <location>
        <position position="629"/>
    </location>
</feature>
<evidence type="ECO:0000256" key="5">
    <source>
        <dbReference type="ARBA" id="ARBA00022741"/>
    </source>
</evidence>
<protein>
    <recommendedName>
        <fullName evidence="2">histidine kinase</fullName>
        <ecNumber evidence="2">2.7.13.3</ecNumber>
    </recommendedName>
</protein>
<keyword evidence="5" id="KW-0547">Nucleotide-binding</keyword>
<dbReference type="InterPro" id="IPR036890">
    <property type="entry name" value="HATPase_C_sf"/>
</dbReference>
<dbReference type="PANTHER" id="PTHR43047:SF72">
    <property type="entry name" value="OSMOSENSING HISTIDINE PROTEIN KINASE SLN1"/>
    <property type="match status" value="1"/>
</dbReference>
<dbReference type="InterPro" id="IPR003661">
    <property type="entry name" value="HisK_dim/P_dom"/>
</dbReference>
<dbReference type="InterPro" id="IPR003594">
    <property type="entry name" value="HATPase_dom"/>
</dbReference>
<comment type="caution">
    <text evidence="14">The sequence shown here is derived from an EMBL/GenBank/DDBJ whole genome shotgun (WGS) entry which is preliminary data.</text>
</comment>
<dbReference type="SUPFAM" id="SSF47384">
    <property type="entry name" value="Homodimeric domain of signal transducing histidine kinase"/>
    <property type="match status" value="1"/>
</dbReference>
<dbReference type="InterPro" id="IPR000014">
    <property type="entry name" value="PAS"/>
</dbReference>
<dbReference type="Pfam" id="PF13426">
    <property type="entry name" value="PAS_9"/>
    <property type="match status" value="2"/>
</dbReference>
<feature type="domain" description="PAC" evidence="13">
    <location>
        <begin position="70"/>
        <end position="124"/>
    </location>
</feature>
<dbReference type="OrthoDB" id="9796457at2"/>
<dbReference type="Gene3D" id="1.10.287.130">
    <property type="match status" value="1"/>
</dbReference>
<dbReference type="CDD" id="cd17546">
    <property type="entry name" value="REC_hyHK_CKI1_RcsC-like"/>
    <property type="match status" value="1"/>
</dbReference>
<dbReference type="Pfam" id="PF00512">
    <property type="entry name" value="HisKA"/>
    <property type="match status" value="1"/>
</dbReference>
<evidence type="ECO:0000256" key="9">
    <source>
        <dbReference type="PROSITE-ProRule" id="PRU00169"/>
    </source>
</evidence>
<evidence type="ECO:0000313" key="14">
    <source>
        <dbReference type="EMBL" id="PKQ64191.1"/>
    </source>
</evidence>
<evidence type="ECO:0000259" key="13">
    <source>
        <dbReference type="PROSITE" id="PS50113"/>
    </source>
</evidence>
<dbReference type="GO" id="GO:0005886">
    <property type="term" value="C:plasma membrane"/>
    <property type="evidence" value="ECO:0007669"/>
    <property type="project" value="TreeGrafter"/>
</dbReference>
<keyword evidence="4" id="KW-0808">Transferase</keyword>
<evidence type="ECO:0000256" key="4">
    <source>
        <dbReference type="ARBA" id="ARBA00022679"/>
    </source>
</evidence>
<dbReference type="RefSeq" id="WP_101260327.1">
    <property type="nucleotide sequence ID" value="NZ_MVDD01000003.1"/>
</dbReference>